<dbReference type="AlphaFoldDB" id="A0A133YCA0"/>
<dbReference type="PROSITE" id="PS50994">
    <property type="entry name" value="INTEGRASE"/>
    <property type="match status" value="1"/>
</dbReference>
<dbReference type="PANTHER" id="PTHR10948">
    <property type="entry name" value="TRANSPOSASE"/>
    <property type="match status" value="1"/>
</dbReference>
<dbReference type="PANTHER" id="PTHR10948:SF23">
    <property type="entry name" value="TRANSPOSASE INSI FOR INSERTION SEQUENCE ELEMENT IS30A-RELATED"/>
    <property type="match status" value="1"/>
</dbReference>
<dbReference type="GO" id="GO:0003676">
    <property type="term" value="F:nucleic acid binding"/>
    <property type="evidence" value="ECO:0007669"/>
    <property type="project" value="InterPro"/>
</dbReference>
<reference evidence="3" key="1">
    <citation type="submission" date="2016-01" db="EMBL/GenBank/DDBJ databases">
        <authorList>
            <person name="Mitreva M."/>
            <person name="Pepin K.H."/>
            <person name="Mihindukulasuriya K.A."/>
            <person name="Fulton R."/>
            <person name="Fronick C."/>
            <person name="O'Laughlin M."/>
            <person name="Miner T."/>
            <person name="Herter B."/>
            <person name="Rosa B.A."/>
            <person name="Cordes M."/>
            <person name="Tomlinson C."/>
            <person name="Wollam A."/>
            <person name="Palsikar V.B."/>
            <person name="Mardis E.R."/>
            <person name="Wilson R.K."/>
        </authorList>
    </citation>
    <scope>NUCLEOTIDE SEQUENCE [LARGE SCALE GENOMIC DNA]</scope>
    <source>
        <strain evidence="3">KA00274</strain>
    </source>
</reference>
<dbReference type="InterPro" id="IPR051917">
    <property type="entry name" value="Transposase-Integrase"/>
</dbReference>
<dbReference type="PATRIC" id="fig|1497955.3.peg.817"/>
<keyword evidence="3" id="KW-1185">Reference proteome</keyword>
<dbReference type="EMBL" id="LSCV01000026">
    <property type="protein sequence ID" value="KXB40747.1"/>
    <property type="molecule type" value="Genomic_DNA"/>
</dbReference>
<sequence length="214" mass="24983">MKTLYNYIDKGLFLGISNKELLHKKKSKRRQHRVRSVSLNNRNGKSIEDRPIEAENREEFGHWEIDLVIEKKGTKPVILTIVERKTRKSLYVLVKNKTQNKVIKGIRKLKRRVGGDFSQVFKTITADNGSEFLDGMGIKRASGCNEVYYAHPYSSYERGSNENGNGILRRFLPKGTDFSRITKNELQRIEDWVNNYPRKIFKFKSANEMYCEAM</sequence>
<evidence type="ECO:0000313" key="3">
    <source>
        <dbReference type="Proteomes" id="UP000070080"/>
    </source>
</evidence>
<feature type="domain" description="Integrase catalytic" evidence="1">
    <location>
        <begin position="47"/>
        <end position="214"/>
    </location>
</feature>
<accession>A0A133YCA0</accession>
<dbReference type="GO" id="GO:0005829">
    <property type="term" value="C:cytosol"/>
    <property type="evidence" value="ECO:0007669"/>
    <property type="project" value="TreeGrafter"/>
</dbReference>
<gene>
    <name evidence="2" type="ORF">HMPREF1872_00843</name>
</gene>
<name>A0A133YCA0_9FIRM</name>
<dbReference type="Proteomes" id="UP000070080">
    <property type="component" value="Unassembled WGS sequence"/>
</dbReference>
<dbReference type="GO" id="GO:0004803">
    <property type="term" value="F:transposase activity"/>
    <property type="evidence" value="ECO:0007669"/>
    <property type="project" value="TreeGrafter"/>
</dbReference>
<dbReference type="NCBIfam" id="NF033563">
    <property type="entry name" value="transpos_IS30"/>
    <property type="match status" value="1"/>
</dbReference>
<protein>
    <submittedName>
        <fullName evidence="2">Integrase core domain protein</fullName>
    </submittedName>
</protein>
<dbReference type="InterPro" id="IPR001584">
    <property type="entry name" value="Integrase_cat-core"/>
</dbReference>
<dbReference type="Gene3D" id="3.30.420.10">
    <property type="entry name" value="Ribonuclease H-like superfamily/Ribonuclease H"/>
    <property type="match status" value="1"/>
</dbReference>
<dbReference type="GO" id="GO:0015074">
    <property type="term" value="P:DNA integration"/>
    <property type="evidence" value="ECO:0007669"/>
    <property type="project" value="InterPro"/>
</dbReference>
<dbReference type="SUPFAM" id="SSF53098">
    <property type="entry name" value="Ribonuclease H-like"/>
    <property type="match status" value="1"/>
</dbReference>
<comment type="caution">
    <text evidence="2">The sequence shown here is derived from an EMBL/GenBank/DDBJ whole genome shotgun (WGS) entry which is preliminary data.</text>
</comment>
<dbReference type="InterPro" id="IPR053392">
    <property type="entry name" value="Transposase_IS30-like"/>
</dbReference>
<dbReference type="GO" id="GO:0032196">
    <property type="term" value="P:transposition"/>
    <property type="evidence" value="ECO:0007669"/>
    <property type="project" value="TreeGrafter"/>
</dbReference>
<dbReference type="STRING" id="1497955.HMPREF1872_00843"/>
<dbReference type="InterPro" id="IPR012337">
    <property type="entry name" value="RNaseH-like_sf"/>
</dbReference>
<organism evidence="2 3">
    <name type="scientific">Amygdalobacter nucleatus</name>
    <dbReference type="NCBI Taxonomy" id="3029274"/>
    <lineage>
        <taxon>Bacteria</taxon>
        <taxon>Bacillati</taxon>
        <taxon>Bacillota</taxon>
        <taxon>Clostridia</taxon>
        <taxon>Eubacteriales</taxon>
        <taxon>Oscillospiraceae</taxon>
        <taxon>Amygdalobacter</taxon>
    </lineage>
</organism>
<evidence type="ECO:0000259" key="1">
    <source>
        <dbReference type="PROSITE" id="PS50994"/>
    </source>
</evidence>
<proteinExistence type="predicted"/>
<evidence type="ECO:0000313" key="2">
    <source>
        <dbReference type="EMBL" id="KXB40747.1"/>
    </source>
</evidence>
<dbReference type="InterPro" id="IPR036397">
    <property type="entry name" value="RNaseH_sf"/>
</dbReference>